<dbReference type="EMBL" id="RKLT01000030">
    <property type="protein sequence ID" value="MBX0297856.1"/>
    <property type="molecule type" value="Genomic_DNA"/>
</dbReference>
<reference evidence="2 3" key="1">
    <citation type="submission" date="2021-06" db="EMBL/GenBank/DDBJ databases">
        <title>Halomicroarcula sp. a new haloarchaeum isolated from saline soil.</title>
        <authorList>
            <person name="Duran-Viseras A."/>
            <person name="Sanchez-Porro C."/>
            <person name="Ventosa A."/>
        </authorList>
    </citation>
    <scope>NUCLEOTIDE SEQUENCE [LARGE SCALE GENOMIC DNA]</scope>
    <source>
        <strain evidence="2 3">F27</strain>
    </source>
</reference>
<feature type="compositionally biased region" description="Acidic residues" evidence="1">
    <location>
        <begin position="1"/>
        <end position="12"/>
    </location>
</feature>
<dbReference type="RefSeq" id="WP_220582441.1">
    <property type="nucleotide sequence ID" value="NZ_RKLT01000030.1"/>
</dbReference>
<dbReference type="AlphaFoldDB" id="A0AAW4PIR8"/>
<comment type="caution">
    <text evidence="2">The sequence shown here is derived from an EMBL/GenBank/DDBJ whole genome shotgun (WGS) entry which is preliminary data.</text>
</comment>
<evidence type="ECO:0000256" key="1">
    <source>
        <dbReference type="SAM" id="MobiDB-lite"/>
    </source>
</evidence>
<protein>
    <submittedName>
        <fullName evidence="2">Uncharacterized protein</fullName>
    </submittedName>
</protein>
<dbReference type="Gene3D" id="1.10.10.10">
    <property type="entry name" value="Winged helix-like DNA-binding domain superfamily/Winged helix DNA-binding domain"/>
    <property type="match status" value="1"/>
</dbReference>
<gene>
    <name evidence="2" type="ORF">EGH23_23605</name>
</gene>
<proteinExistence type="predicted"/>
<organism evidence="2 3">
    <name type="scientific">Haloarcula nitratireducens</name>
    <dbReference type="NCBI Taxonomy" id="2487749"/>
    <lineage>
        <taxon>Archaea</taxon>
        <taxon>Methanobacteriati</taxon>
        <taxon>Methanobacteriota</taxon>
        <taxon>Stenosarchaea group</taxon>
        <taxon>Halobacteria</taxon>
        <taxon>Halobacteriales</taxon>
        <taxon>Haloarculaceae</taxon>
        <taxon>Haloarcula</taxon>
    </lineage>
</organism>
<feature type="region of interest" description="Disordered" evidence="1">
    <location>
        <begin position="1"/>
        <end position="34"/>
    </location>
</feature>
<evidence type="ECO:0000313" key="2">
    <source>
        <dbReference type="EMBL" id="MBX0297856.1"/>
    </source>
</evidence>
<dbReference type="InterPro" id="IPR036388">
    <property type="entry name" value="WH-like_DNA-bd_sf"/>
</dbReference>
<sequence>MTNANETEEEEPLSTLKRAADHVRTSAEHKQRADELIASAEASLRTELEAALPDHISVDIETTVGADDQRFIVSLYDEATTDIVADVVGDDVDIGVPHPQQFIIGDDVSSETSVPEESGQTIREIIATMEDRHDDGAPVQQVLHRARRLGIDTATAEREIDELKQQGEVYEPEPDHLRTT</sequence>
<evidence type="ECO:0000313" key="3">
    <source>
        <dbReference type="Proteomes" id="UP001430455"/>
    </source>
</evidence>
<dbReference type="Proteomes" id="UP001430455">
    <property type="component" value="Unassembled WGS sequence"/>
</dbReference>
<name>A0AAW4PIR8_9EURY</name>
<keyword evidence="3" id="KW-1185">Reference proteome</keyword>
<feature type="compositionally biased region" description="Basic and acidic residues" evidence="1">
    <location>
        <begin position="18"/>
        <end position="34"/>
    </location>
</feature>
<accession>A0AAW4PIR8</accession>